<reference evidence="2 3" key="1">
    <citation type="journal article" date="2008" name="BMC Genomics">
        <title>Acidithiobacillus ferrooxidans metabolism: from genome sequence to industrial applications.</title>
        <authorList>
            <person name="Valdes J."/>
            <person name="Pedroso I."/>
            <person name="Quatrini R."/>
            <person name="Dodson R.J."/>
            <person name="Tettelin H."/>
            <person name="Blake R.II."/>
            <person name="Eisen J.A."/>
            <person name="Holmes D.S."/>
        </authorList>
    </citation>
    <scope>NUCLEOTIDE SEQUENCE [LARGE SCALE GENOMIC DNA]</scope>
    <source>
        <strain evidence="3">ATCC 23270 / DSM 14882 / CIP 104768 / NCIMB 8455</strain>
    </source>
</reference>
<dbReference type="GeneID" id="65282309"/>
<dbReference type="InterPro" id="IPR029044">
    <property type="entry name" value="Nucleotide-diphossugar_trans"/>
</dbReference>
<proteinExistence type="predicted"/>
<dbReference type="STRING" id="243159.AFE_1346"/>
<dbReference type="Proteomes" id="UP000001362">
    <property type="component" value="Chromosome"/>
</dbReference>
<accession>B7J9F1</accession>
<name>B7J9F1_ACIF2</name>
<dbReference type="RefSeq" id="WP_012607017.1">
    <property type="nucleotide sequence ID" value="NC_011761.1"/>
</dbReference>
<dbReference type="HOGENOM" id="CLU_025996_0_0_6"/>
<evidence type="ECO:0000313" key="2">
    <source>
        <dbReference type="EMBL" id="ACK78867.1"/>
    </source>
</evidence>
<sequence>MNTIFEQHQKAHGQSLRVNNATPQYTLPVLVTVIVTVYKRTKFLKEAIGSVLNQKFHSFEIIVTDDSNSDAVMAICDLFNNSQIRYRANSVALGVALNLRVAISEARGEYIAILNDDDVWEPDFLESLVFPLQVDSEISLAFCDHWITSEDGSLDLLRTNANSLHYGRDILPEGYIYNLEELVLEKNSIPMAMAAIFRKNAIDFGLLVSDVVGAYDFWLACLLAAYGRPAYYVSRRLTRYRVHGQMETVRKAPDKNKNMIYIYEKLIELNLFPKKIDFLHRKCSKSYFQVGKDYLWFNKSILARNYFFGAFGSDLNCKALLYIALSYLPRNFRNVLKITAYGL</sequence>
<dbReference type="Gene3D" id="3.90.550.10">
    <property type="entry name" value="Spore Coat Polysaccharide Biosynthesis Protein SpsA, Chain A"/>
    <property type="match status" value="1"/>
</dbReference>
<dbReference type="CAZy" id="GT2">
    <property type="family name" value="Glycosyltransferase Family 2"/>
</dbReference>
<dbReference type="InterPro" id="IPR001173">
    <property type="entry name" value="Glyco_trans_2-like"/>
</dbReference>
<dbReference type="GO" id="GO:0016758">
    <property type="term" value="F:hexosyltransferase activity"/>
    <property type="evidence" value="ECO:0007669"/>
    <property type="project" value="UniProtKB-ARBA"/>
</dbReference>
<protein>
    <submittedName>
        <fullName evidence="2">Glycosyl transferase, group 2 family protein</fullName>
    </submittedName>
</protein>
<evidence type="ECO:0000259" key="1">
    <source>
        <dbReference type="Pfam" id="PF00535"/>
    </source>
</evidence>
<dbReference type="eggNOG" id="COG1216">
    <property type="taxonomic scope" value="Bacteria"/>
</dbReference>
<keyword evidence="3" id="KW-1185">Reference proteome</keyword>
<feature type="domain" description="Glycosyltransferase 2-like" evidence="1">
    <location>
        <begin position="32"/>
        <end position="145"/>
    </location>
</feature>
<dbReference type="PaxDb" id="243159-AFE_1346"/>
<dbReference type="PANTHER" id="PTHR22916:SF3">
    <property type="entry name" value="UDP-GLCNAC:BETAGAL BETA-1,3-N-ACETYLGLUCOSAMINYLTRANSFERASE-LIKE PROTEIN 1"/>
    <property type="match status" value="1"/>
</dbReference>
<dbReference type="EMBL" id="CP001219">
    <property type="protein sequence ID" value="ACK78867.1"/>
    <property type="molecule type" value="Genomic_DNA"/>
</dbReference>
<dbReference type="SUPFAM" id="SSF53448">
    <property type="entry name" value="Nucleotide-diphospho-sugar transferases"/>
    <property type="match status" value="1"/>
</dbReference>
<dbReference type="KEGG" id="afr:AFE_1346"/>
<dbReference type="Pfam" id="PF00535">
    <property type="entry name" value="Glycos_transf_2"/>
    <property type="match status" value="1"/>
</dbReference>
<keyword evidence="2" id="KW-0808">Transferase</keyword>
<gene>
    <name evidence="2" type="ordered locus">AFE_1346</name>
</gene>
<dbReference type="AlphaFoldDB" id="B7J9F1"/>
<evidence type="ECO:0000313" key="3">
    <source>
        <dbReference type="Proteomes" id="UP000001362"/>
    </source>
</evidence>
<dbReference type="PANTHER" id="PTHR22916">
    <property type="entry name" value="GLYCOSYLTRANSFERASE"/>
    <property type="match status" value="1"/>
</dbReference>
<organism evidence="2 3">
    <name type="scientific">Acidithiobacillus ferrooxidans (strain ATCC 23270 / DSM 14882 / CIP 104768 / NCIMB 8455)</name>
    <name type="common">Ferrobacillus ferrooxidans (strain ATCC 23270)</name>
    <dbReference type="NCBI Taxonomy" id="243159"/>
    <lineage>
        <taxon>Bacteria</taxon>
        <taxon>Pseudomonadati</taxon>
        <taxon>Pseudomonadota</taxon>
        <taxon>Acidithiobacillia</taxon>
        <taxon>Acidithiobacillales</taxon>
        <taxon>Acidithiobacillaceae</taxon>
        <taxon>Acidithiobacillus</taxon>
    </lineage>
</organism>